<dbReference type="EMBL" id="JAVXUP010000116">
    <property type="protein sequence ID" value="KAK3037678.1"/>
    <property type="molecule type" value="Genomic_DNA"/>
</dbReference>
<protein>
    <recommendedName>
        <fullName evidence="2">3-hydroxyisobutyryl-CoA hydrolase</fullName>
        <shortName evidence="2">HIB-CoA hydrolase</shortName>
        <shortName evidence="2">HIBYL-CoA-H</shortName>
        <ecNumber evidence="2">3.1.2.4</ecNumber>
    </recommendedName>
    <alternativeName>
        <fullName evidence="2">3-hydroxyisobutyryl-coenzyme A hydrolase</fullName>
    </alternativeName>
</protein>
<comment type="function">
    <text evidence="2">Hydrolyzes 3-hydroxyisobutyryl-CoA (HIBYL-CoA), a saline catabolite. Has high activity toward isobutyryl-CoA. Could be an isobutyryl-CoA dehydrogenase that functions in valine catabolism.</text>
</comment>
<dbReference type="Gene3D" id="3.90.226.10">
    <property type="entry name" value="2-enoyl-CoA Hydratase, Chain A, domain 1"/>
    <property type="match status" value="1"/>
</dbReference>
<dbReference type="PANTHER" id="PTHR43176:SF14">
    <property type="entry name" value="SMALL RIBOSOMAL SUBUNIT PROTEIN MS47"/>
    <property type="match status" value="1"/>
</dbReference>
<feature type="domain" description="Enoyl-CoA hydratase/isomerase" evidence="3">
    <location>
        <begin position="210"/>
        <end position="239"/>
    </location>
</feature>
<evidence type="ECO:0000313" key="4">
    <source>
        <dbReference type="EMBL" id="KAK3037678.1"/>
    </source>
</evidence>
<keyword evidence="5" id="KW-1185">Reference proteome</keyword>
<dbReference type="InterPro" id="IPR045004">
    <property type="entry name" value="ECH_dom"/>
</dbReference>
<evidence type="ECO:0000256" key="2">
    <source>
        <dbReference type="RuleBase" id="RU369070"/>
    </source>
</evidence>
<comment type="caution">
    <text evidence="4">The sequence shown here is derived from an EMBL/GenBank/DDBJ whole genome shotgun (WGS) entry which is preliminary data.</text>
</comment>
<reference evidence="4" key="1">
    <citation type="submission" date="2022-12" db="EMBL/GenBank/DDBJ databases">
        <title>Draft genome assemblies for two species of Escallonia (Escalloniales).</title>
        <authorList>
            <person name="Chanderbali A."/>
            <person name="Dervinis C."/>
            <person name="Anghel I."/>
            <person name="Soltis D."/>
            <person name="Soltis P."/>
            <person name="Zapata F."/>
        </authorList>
    </citation>
    <scope>NUCLEOTIDE SEQUENCE</scope>
    <source>
        <strain evidence="4">UCBG64.0493</strain>
        <tissue evidence="4">Leaf</tissue>
    </source>
</reference>
<dbReference type="PANTHER" id="PTHR43176">
    <property type="entry name" value="3-HYDROXYISOBUTYRYL-COA HYDROLASE-RELATED"/>
    <property type="match status" value="1"/>
</dbReference>
<gene>
    <name evidence="4" type="ORF">RJ639_030622</name>
</gene>
<evidence type="ECO:0000256" key="1">
    <source>
        <dbReference type="ARBA" id="ARBA00022801"/>
    </source>
</evidence>
<proteinExistence type="inferred from homology"/>
<comment type="similarity">
    <text evidence="2">Belongs to the enoyl-CoA hydratase/isomerase family.</text>
</comment>
<dbReference type="EC" id="3.1.2.4" evidence="2"/>
<feature type="domain" description="Enoyl-CoA hydratase/isomerase" evidence="3">
    <location>
        <begin position="71"/>
        <end position="102"/>
    </location>
</feature>
<comment type="catalytic activity">
    <reaction evidence="2">
        <text>3-hydroxy-2-methylpropanoyl-CoA + H2O = 3-hydroxy-2-methylpropanoate + CoA + H(+)</text>
        <dbReference type="Rhea" id="RHEA:20888"/>
        <dbReference type="ChEBI" id="CHEBI:11805"/>
        <dbReference type="ChEBI" id="CHEBI:15377"/>
        <dbReference type="ChEBI" id="CHEBI:15378"/>
        <dbReference type="ChEBI" id="CHEBI:57287"/>
        <dbReference type="ChEBI" id="CHEBI:57340"/>
        <dbReference type="EC" id="3.1.2.4"/>
    </reaction>
</comment>
<dbReference type="InterPro" id="IPR032259">
    <property type="entry name" value="HIBYL-CoA-H"/>
</dbReference>
<dbReference type="GO" id="GO:0003860">
    <property type="term" value="F:3-hydroxyisobutyryl-CoA hydrolase activity"/>
    <property type="evidence" value="ECO:0007669"/>
    <property type="project" value="UniProtKB-UniRule"/>
</dbReference>
<comment type="pathway">
    <text evidence="2">Amino-acid degradation; L-valine degradation.</text>
</comment>
<organism evidence="4 5">
    <name type="scientific">Escallonia herrerae</name>
    <dbReference type="NCBI Taxonomy" id="1293975"/>
    <lineage>
        <taxon>Eukaryota</taxon>
        <taxon>Viridiplantae</taxon>
        <taxon>Streptophyta</taxon>
        <taxon>Embryophyta</taxon>
        <taxon>Tracheophyta</taxon>
        <taxon>Spermatophyta</taxon>
        <taxon>Magnoliopsida</taxon>
        <taxon>eudicotyledons</taxon>
        <taxon>Gunneridae</taxon>
        <taxon>Pentapetalae</taxon>
        <taxon>asterids</taxon>
        <taxon>campanulids</taxon>
        <taxon>Escalloniales</taxon>
        <taxon>Escalloniaceae</taxon>
        <taxon>Escallonia</taxon>
    </lineage>
</organism>
<evidence type="ECO:0000259" key="3">
    <source>
        <dbReference type="Pfam" id="PF16113"/>
    </source>
</evidence>
<dbReference type="Pfam" id="PF16113">
    <property type="entry name" value="ECH_2"/>
    <property type="match status" value="3"/>
</dbReference>
<name>A0AA89BE25_9ASTE</name>
<sequence>MKGSGRAFCSGGDVITIYQVLSEGKVEECKTFYQTLYKFVYLLGTYLKPHAFYGVYSSVSNEHGWGKGSNLVAILDGYTMGGGAGISLPGMFRVATDKTVIDVENTQCLFGWGRGRLDTPPGKPHVHPQKVALKEQTEKASSYIISPRDSSLFVNYLASSRTGNCIYEVSRESSLVVKKLNVPQEVLSAAYRSCRSIGFEWQIEGPPIAQVFSTPEAQMGFHPDAGASFYLSRLPGYLGNPRRSDQCPSNINVRGVDHVKLAFNADKFALSSMDLISTTKGAYESLIQSVASAAIIKTITSRVTLDWVMAAAVEAEDDIEYGGGAVVYGGVGAVGMVVDSALVVQRLWWRRSG</sequence>
<evidence type="ECO:0000313" key="5">
    <source>
        <dbReference type="Proteomes" id="UP001188597"/>
    </source>
</evidence>
<keyword evidence="1 2" id="KW-0378">Hydrolase</keyword>
<feature type="domain" description="Enoyl-CoA hydratase/isomerase" evidence="3">
    <location>
        <begin position="1"/>
        <end position="50"/>
    </location>
</feature>
<dbReference type="SUPFAM" id="SSF52096">
    <property type="entry name" value="ClpP/crotonase"/>
    <property type="match status" value="1"/>
</dbReference>
<accession>A0AA89BE25</accession>
<dbReference type="GO" id="GO:0006574">
    <property type="term" value="P:L-valine catabolic process"/>
    <property type="evidence" value="ECO:0007669"/>
    <property type="project" value="UniProtKB-UniRule"/>
</dbReference>
<dbReference type="AlphaFoldDB" id="A0AA89BE25"/>
<dbReference type="Proteomes" id="UP001188597">
    <property type="component" value="Unassembled WGS sequence"/>
</dbReference>
<dbReference type="InterPro" id="IPR029045">
    <property type="entry name" value="ClpP/crotonase-like_dom_sf"/>
</dbReference>